<dbReference type="NCBIfam" id="TIGR04335">
    <property type="entry name" value="AmmeMemoSam_A"/>
    <property type="match status" value="1"/>
</dbReference>
<dbReference type="NCBIfam" id="TIGR00296">
    <property type="entry name" value="TIGR00296 family protein"/>
    <property type="match status" value="1"/>
</dbReference>
<organism evidence="2 3">
    <name type="scientific">Candidatus Syntrophonatronum acetioxidans</name>
    <dbReference type="NCBI Taxonomy" id="1795816"/>
    <lineage>
        <taxon>Bacteria</taxon>
        <taxon>Bacillati</taxon>
        <taxon>Bacillota</taxon>
        <taxon>Clostridia</taxon>
        <taxon>Eubacteriales</taxon>
        <taxon>Syntrophomonadaceae</taxon>
        <taxon>Candidatus Syntrophonatronum</taxon>
    </lineage>
</organism>
<dbReference type="Proteomes" id="UP000285138">
    <property type="component" value="Unassembled WGS sequence"/>
</dbReference>
<dbReference type="InterPro" id="IPR004183">
    <property type="entry name" value="Xdiol_dOase_suB"/>
</dbReference>
<dbReference type="Pfam" id="PF01871">
    <property type="entry name" value="AMMECR1"/>
    <property type="match status" value="1"/>
</dbReference>
<dbReference type="InterPro" id="IPR036071">
    <property type="entry name" value="AMMECR1_dom_sf"/>
</dbReference>
<dbReference type="SUPFAM" id="SSF143447">
    <property type="entry name" value="AMMECR1-like"/>
    <property type="match status" value="1"/>
</dbReference>
<dbReference type="EMBL" id="QZAA01000067">
    <property type="protein sequence ID" value="RQD77464.1"/>
    <property type="molecule type" value="Genomic_DNA"/>
</dbReference>
<dbReference type="Pfam" id="PF02900">
    <property type="entry name" value="LigB"/>
    <property type="match status" value="1"/>
</dbReference>
<protein>
    <submittedName>
        <fullName evidence="2">AmmeMemoRadiSam system protein A</fullName>
    </submittedName>
</protein>
<gene>
    <name evidence="2" type="primary">amrA</name>
    <name evidence="2" type="ORF">D5R97_02480</name>
</gene>
<evidence type="ECO:0000313" key="3">
    <source>
        <dbReference type="Proteomes" id="UP000285138"/>
    </source>
</evidence>
<dbReference type="PANTHER" id="PTHR13016">
    <property type="entry name" value="AMMECR1 HOMOLOG"/>
    <property type="match status" value="1"/>
</dbReference>
<dbReference type="InterPro" id="IPR023473">
    <property type="entry name" value="AMMECR1"/>
</dbReference>
<dbReference type="CDD" id="cd07951">
    <property type="entry name" value="ED_3B_N_AMMECR1"/>
    <property type="match status" value="1"/>
</dbReference>
<dbReference type="InterPro" id="IPR002733">
    <property type="entry name" value="AMMECR1_domain"/>
</dbReference>
<dbReference type="AlphaFoldDB" id="A0A424YH47"/>
<comment type="caution">
    <text evidence="2">The sequence shown here is derived from an EMBL/GenBank/DDBJ whole genome shotgun (WGS) entry which is preliminary data.</text>
</comment>
<dbReference type="InterPro" id="IPR027623">
    <property type="entry name" value="AmmeMemoSam_A"/>
</dbReference>
<evidence type="ECO:0000313" key="2">
    <source>
        <dbReference type="EMBL" id="RQD77464.1"/>
    </source>
</evidence>
<dbReference type="SUPFAM" id="SSF53213">
    <property type="entry name" value="LigB-like"/>
    <property type="match status" value="1"/>
</dbReference>
<evidence type="ECO:0000259" key="1">
    <source>
        <dbReference type="PROSITE" id="PS51112"/>
    </source>
</evidence>
<dbReference type="Gene3D" id="3.40.830.10">
    <property type="entry name" value="LigB-like"/>
    <property type="match status" value="1"/>
</dbReference>
<dbReference type="Gene3D" id="3.30.700.20">
    <property type="entry name" value="Hypothetical protein ph0010, domain 1"/>
    <property type="match status" value="1"/>
</dbReference>
<dbReference type="PROSITE" id="PS51112">
    <property type="entry name" value="AMMECR1"/>
    <property type="match status" value="1"/>
</dbReference>
<name>A0A424YH47_9FIRM</name>
<sequence length="468" mass="52111">MNSIVMAGISPHPPLIIPEIGRGEIKKVEKTVEAMKTLAKEVKEAEPETIVIITPHGPVFKNAVSFLGGAKLKGDMSRFGVPQVEMEVTNDEGLMTSILAEVRKMNLPAFIMDEEESKKYDASQELDHGSLVPIYYLKEAGANTLYIIITIGLLSHADLFSLGKAIQKATFDRKRKVAVIASGDLSHCLIPGAPAGYHEAGKEFDQKLTNLIKEYRVEEIMNLDKGLVNNAAECGLKPIIMCLGSLDGYKVQPEISSYEGPFGVGYLVALFRILEFEKKREIHGKDDQEEKKKVTKEREEESILVRLARETLESYVNEGELPQLPEPLPQELQDKGGVFVSLKKKGMLRGCIGTIEPVKENLAQEIVRNTLSAALSDPRFPPVSEEELPYLKYSVDVLMPPEPVEDIQELDPHKYGVIVESSHKRGLLLPNLEGVDTVEEQLSIARQKAGIEPGEEAKIYRFEVRRYH</sequence>
<dbReference type="GO" id="GO:0008198">
    <property type="term" value="F:ferrous iron binding"/>
    <property type="evidence" value="ECO:0007669"/>
    <property type="project" value="InterPro"/>
</dbReference>
<feature type="domain" description="AMMECR1" evidence="1">
    <location>
        <begin position="299"/>
        <end position="468"/>
    </location>
</feature>
<dbReference type="PANTHER" id="PTHR13016:SF0">
    <property type="entry name" value="AMME SYNDROME CANDIDATE GENE 1 PROTEIN"/>
    <property type="match status" value="1"/>
</dbReference>
<dbReference type="InterPro" id="IPR027485">
    <property type="entry name" value="AMMECR1_N"/>
</dbReference>
<dbReference type="GO" id="GO:0016702">
    <property type="term" value="F:oxidoreductase activity, acting on single donors with incorporation of molecular oxygen, incorporation of two atoms of oxygen"/>
    <property type="evidence" value="ECO:0007669"/>
    <property type="project" value="UniProtKB-ARBA"/>
</dbReference>
<accession>A0A424YH47</accession>
<proteinExistence type="predicted"/>
<reference evidence="2 3" key="1">
    <citation type="submission" date="2018-08" db="EMBL/GenBank/DDBJ databases">
        <title>The metabolism and importance of syntrophic acetate oxidation coupled to methane or sulfide production in haloalkaline environments.</title>
        <authorList>
            <person name="Timmers P.H.A."/>
            <person name="Vavourakis C.D."/>
            <person name="Sorokin D.Y."/>
            <person name="Sinninghe Damste J.S."/>
            <person name="Muyzer G."/>
            <person name="Stams A.J.M."/>
            <person name="Plugge C.M."/>
        </authorList>
    </citation>
    <scope>NUCLEOTIDE SEQUENCE [LARGE SCALE GENOMIC DNA]</scope>
    <source>
        <strain evidence="2">MSAO_Bac1</strain>
    </source>
</reference>